<dbReference type="Proteomes" id="UP000094094">
    <property type="component" value="Chromosome"/>
</dbReference>
<organism evidence="1 2">
    <name type="scientific">Streptomyces lydicus</name>
    <dbReference type="NCBI Taxonomy" id="47763"/>
    <lineage>
        <taxon>Bacteria</taxon>
        <taxon>Bacillati</taxon>
        <taxon>Actinomycetota</taxon>
        <taxon>Actinomycetes</taxon>
        <taxon>Kitasatosporales</taxon>
        <taxon>Streptomycetaceae</taxon>
        <taxon>Streptomyces</taxon>
    </lineage>
</organism>
<dbReference type="Pfam" id="PF19820">
    <property type="entry name" value="DUF6303"/>
    <property type="match status" value="1"/>
</dbReference>
<reference evidence="1 2" key="1">
    <citation type="submission" date="2016-09" db="EMBL/GenBank/DDBJ databases">
        <title>Complete genome sequencing of Streptomyces lydicus 103 and metabolic pathways analysis of antibiotic biosynthesis.</title>
        <authorList>
            <person name="Jia N."/>
            <person name="Ding M.-Z."/>
            <person name="Gao F."/>
            <person name="Yuan Y.-J."/>
        </authorList>
    </citation>
    <scope>NUCLEOTIDE SEQUENCE [LARGE SCALE GENOMIC DNA]</scope>
    <source>
        <strain evidence="1 2">103</strain>
    </source>
</reference>
<dbReference type="OrthoDB" id="4247158at2"/>
<sequence length="102" mass="10907">MADTFTAQMTLSPAGFWRVYVVLFGASEWPEHTWGRSAPIPTVVERAEALASLGYEVASGTEWEWIEYSELPDDPGSTVCLLAAVSVLASPSATAFVPEVGA</sequence>
<evidence type="ECO:0000313" key="2">
    <source>
        <dbReference type="Proteomes" id="UP000094094"/>
    </source>
</evidence>
<dbReference type="KEGG" id="slc:SL103_07215"/>
<protein>
    <submittedName>
        <fullName evidence="1">Uncharacterized protein</fullName>
    </submittedName>
</protein>
<proteinExistence type="predicted"/>
<accession>A0A1D7VH54</accession>
<dbReference type="EMBL" id="CP017157">
    <property type="protein sequence ID" value="AOP46057.1"/>
    <property type="molecule type" value="Genomic_DNA"/>
</dbReference>
<dbReference type="RefSeq" id="WP_069567914.1">
    <property type="nucleotide sequence ID" value="NZ_CP017157.1"/>
</dbReference>
<name>A0A1D7VH54_9ACTN</name>
<evidence type="ECO:0000313" key="1">
    <source>
        <dbReference type="EMBL" id="AOP46057.1"/>
    </source>
</evidence>
<keyword evidence="2" id="KW-1185">Reference proteome</keyword>
<dbReference type="AlphaFoldDB" id="A0A1D7VH54"/>
<gene>
    <name evidence="1" type="ORF">SL103_07215</name>
</gene>
<dbReference type="InterPro" id="IPR046270">
    <property type="entry name" value="DUF6303"/>
</dbReference>